<dbReference type="PANTHER" id="PTHR30069:SF53">
    <property type="entry name" value="COLICIN I RECEPTOR-RELATED"/>
    <property type="match status" value="1"/>
</dbReference>
<evidence type="ECO:0000256" key="9">
    <source>
        <dbReference type="PROSITE-ProRule" id="PRU01360"/>
    </source>
</evidence>
<proteinExistence type="inferred from homology"/>
<evidence type="ECO:0000313" key="11">
    <source>
        <dbReference type="EMBL" id="MBC8316320.1"/>
    </source>
</evidence>
<accession>A0A8J6N9T9</accession>
<sequence>MNIITKKTGTSERPTGNITASYGEANSQEYNATMAGKAGAARYFLALGSQSSDGFLHNRYYDRENFFGKFSVDLPSSTVLTLSSGYSEPEIRFFDSSGWGVGTEGHDRNFWSNMTLDTRLTDIINFNASIFRYEQKYIRDSYLYPTKTTYSYEVNDNTNTGFSSQLTGRFDSNLVVLGGEFERSNNGFNDTNRNYDETWALYLNDTFTLGPVTVTPGLRYDHLSLTDDIVSHSLGITWQAVDHTLFRFLAAEGFRKPYMYYIENAESGLEPEKIASYQVGFETTVLPAFRLKGTFFEHRLKNVWAGEWIFSDDWKYNYYNADKSKRYGYELELTTIPWHYVSAQASFTYVYTDYYGEQDNDDSYSGKLTLLYDNPHLFTAELFGHYMWWNEDRAAADNPADYGTMIWDLSLTKPLQLCEHSSVDIFFTAHNLFDGRDYWIDVYDNAHRWIEGGLRFHF</sequence>
<keyword evidence="5" id="KW-0732">Signal</keyword>
<dbReference type="Proteomes" id="UP000614424">
    <property type="component" value="Unassembled WGS sequence"/>
</dbReference>
<evidence type="ECO:0000313" key="12">
    <source>
        <dbReference type="Proteomes" id="UP000614424"/>
    </source>
</evidence>
<comment type="caution">
    <text evidence="11">The sequence shown here is derived from an EMBL/GenBank/DDBJ whole genome shotgun (WGS) entry which is preliminary data.</text>
</comment>
<keyword evidence="4 9" id="KW-0812">Transmembrane</keyword>
<evidence type="ECO:0000259" key="10">
    <source>
        <dbReference type="Pfam" id="PF00593"/>
    </source>
</evidence>
<evidence type="ECO:0000256" key="2">
    <source>
        <dbReference type="ARBA" id="ARBA00022448"/>
    </source>
</evidence>
<dbReference type="GO" id="GO:0015344">
    <property type="term" value="F:siderophore uptake transmembrane transporter activity"/>
    <property type="evidence" value="ECO:0007669"/>
    <property type="project" value="TreeGrafter"/>
</dbReference>
<name>A0A8J6N9T9_9BACT</name>
<dbReference type="GO" id="GO:0044718">
    <property type="term" value="P:siderophore transmembrane transport"/>
    <property type="evidence" value="ECO:0007669"/>
    <property type="project" value="TreeGrafter"/>
</dbReference>
<evidence type="ECO:0000256" key="5">
    <source>
        <dbReference type="ARBA" id="ARBA00022729"/>
    </source>
</evidence>
<evidence type="ECO:0000256" key="1">
    <source>
        <dbReference type="ARBA" id="ARBA00004571"/>
    </source>
</evidence>
<dbReference type="SUPFAM" id="SSF56935">
    <property type="entry name" value="Porins"/>
    <property type="match status" value="1"/>
</dbReference>
<protein>
    <recommendedName>
        <fullName evidence="10">TonB-dependent receptor-like beta-barrel domain-containing protein</fullName>
    </recommendedName>
</protein>
<dbReference type="Gene3D" id="2.40.170.20">
    <property type="entry name" value="TonB-dependent receptor, beta-barrel domain"/>
    <property type="match status" value="1"/>
</dbReference>
<comment type="similarity">
    <text evidence="9">Belongs to the TonB-dependent receptor family.</text>
</comment>
<keyword evidence="8 9" id="KW-0998">Cell outer membrane</keyword>
<reference evidence="11 12" key="1">
    <citation type="submission" date="2020-08" db="EMBL/GenBank/DDBJ databases">
        <title>Bridging the membrane lipid divide: bacteria of the FCB group superphylum have the potential to synthesize archaeal ether lipids.</title>
        <authorList>
            <person name="Villanueva L."/>
            <person name="Von Meijenfeldt F.A.B."/>
            <person name="Westbye A.B."/>
            <person name="Yadav S."/>
            <person name="Hopmans E.C."/>
            <person name="Dutilh B.E."/>
            <person name="Sinninghe Damste J.S."/>
        </authorList>
    </citation>
    <scope>NUCLEOTIDE SEQUENCE [LARGE SCALE GENOMIC DNA]</scope>
    <source>
        <strain evidence="11">NIOZ-UU47</strain>
    </source>
</reference>
<evidence type="ECO:0000256" key="8">
    <source>
        <dbReference type="ARBA" id="ARBA00023237"/>
    </source>
</evidence>
<dbReference type="InterPro" id="IPR039426">
    <property type="entry name" value="TonB-dep_rcpt-like"/>
</dbReference>
<dbReference type="PROSITE" id="PS52016">
    <property type="entry name" value="TONB_DEPENDENT_REC_3"/>
    <property type="match status" value="1"/>
</dbReference>
<dbReference type="InterPro" id="IPR000531">
    <property type="entry name" value="Beta-barrel_TonB"/>
</dbReference>
<dbReference type="Pfam" id="PF00593">
    <property type="entry name" value="TonB_dep_Rec_b-barrel"/>
    <property type="match status" value="1"/>
</dbReference>
<evidence type="ECO:0000256" key="4">
    <source>
        <dbReference type="ARBA" id="ARBA00022692"/>
    </source>
</evidence>
<keyword evidence="2 9" id="KW-0813">Transport</keyword>
<comment type="subcellular location">
    <subcellularLocation>
        <location evidence="1 9">Cell outer membrane</location>
        <topology evidence="1 9">Multi-pass membrane protein</topology>
    </subcellularLocation>
</comment>
<dbReference type="EMBL" id="JACNJZ010000021">
    <property type="protein sequence ID" value="MBC8316320.1"/>
    <property type="molecule type" value="Genomic_DNA"/>
</dbReference>
<gene>
    <name evidence="11" type="ORF">H8E41_00315</name>
</gene>
<evidence type="ECO:0000256" key="3">
    <source>
        <dbReference type="ARBA" id="ARBA00022452"/>
    </source>
</evidence>
<feature type="domain" description="TonB-dependent receptor-like beta-barrel" evidence="10">
    <location>
        <begin position="67"/>
        <end position="416"/>
    </location>
</feature>
<evidence type="ECO:0000256" key="7">
    <source>
        <dbReference type="ARBA" id="ARBA00023136"/>
    </source>
</evidence>
<dbReference type="InterPro" id="IPR036942">
    <property type="entry name" value="Beta-barrel_TonB_sf"/>
</dbReference>
<evidence type="ECO:0000256" key="6">
    <source>
        <dbReference type="ARBA" id="ARBA00023077"/>
    </source>
</evidence>
<keyword evidence="7 9" id="KW-0472">Membrane</keyword>
<dbReference type="PANTHER" id="PTHR30069">
    <property type="entry name" value="TONB-DEPENDENT OUTER MEMBRANE RECEPTOR"/>
    <property type="match status" value="1"/>
</dbReference>
<organism evidence="11 12">
    <name type="scientific">Candidatus Desulfobia pelagia</name>
    <dbReference type="NCBI Taxonomy" id="2841692"/>
    <lineage>
        <taxon>Bacteria</taxon>
        <taxon>Pseudomonadati</taxon>
        <taxon>Thermodesulfobacteriota</taxon>
        <taxon>Desulfobulbia</taxon>
        <taxon>Desulfobulbales</taxon>
        <taxon>Desulfobulbaceae</taxon>
        <taxon>Candidatus Desulfobia</taxon>
    </lineage>
</organism>
<dbReference type="GO" id="GO:0009279">
    <property type="term" value="C:cell outer membrane"/>
    <property type="evidence" value="ECO:0007669"/>
    <property type="project" value="UniProtKB-SubCell"/>
</dbReference>
<dbReference type="AlphaFoldDB" id="A0A8J6N9T9"/>
<keyword evidence="3 9" id="KW-1134">Transmembrane beta strand</keyword>
<keyword evidence="6" id="KW-0798">TonB box</keyword>